<evidence type="ECO:0000256" key="1">
    <source>
        <dbReference type="SAM" id="MobiDB-lite"/>
    </source>
</evidence>
<keyword evidence="3" id="KW-0732">Signal</keyword>
<keyword evidence="2" id="KW-1133">Transmembrane helix</keyword>
<name>A0A811JQ33_9BILA</name>
<dbReference type="EMBL" id="CAJFCW020000001">
    <property type="protein sequence ID" value="CAG9077475.1"/>
    <property type="molecule type" value="Genomic_DNA"/>
</dbReference>
<proteinExistence type="predicted"/>
<dbReference type="EMBL" id="CAJFDH010000001">
    <property type="protein sequence ID" value="CAD5205450.1"/>
    <property type="molecule type" value="Genomic_DNA"/>
</dbReference>
<dbReference type="Proteomes" id="UP000783686">
    <property type="component" value="Unassembled WGS sequence"/>
</dbReference>
<dbReference type="Proteomes" id="UP000614601">
    <property type="component" value="Unassembled WGS sequence"/>
</dbReference>
<feature type="transmembrane region" description="Helical" evidence="2">
    <location>
        <begin position="211"/>
        <end position="236"/>
    </location>
</feature>
<reference evidence="4" key="1">
    <citation type="submission" date="2020-09" db="EMBL/GenBank/DDBJ databases">
        <authorList>
            <person name="Kikuchi T."/>
        </authorList>
    </citation>
    <scope>NUCLEOTIDE SEQUENCE</scope>
    <source>
        <strain evidence="4">SH1</strain>
    </source>
</reference>
<protein>
    <submittedName>
        <fullName evidence="4">Uncharacterized protein</fullName>
    </submittedName>
</protein>
<evidence type="ECO:0000256" key="2">
    <source>
        <dbReference type="SAM" id="Phobius"/>
    </source>
</evidence>
<dbReference type="AlphaFoldDB" id="A0A811JQ33"/>
<sequence length="328" mass="36868">MSRQQLIWSLLILFFGNVPLSAVRHWGYDVSEFPNAFQEINLVQEKTVIYIQSGSKTYQQVNFALKPEAAGGNVLVQTAMCELMDISIIDKNTIAVTLESTTHMFKAEKFIFFRYAPGYGLWVSGKHFPNADCDLAFEAFRSFDVYPLMFTISDGANVSIKEMYPDRFIRRPFTLIYEDAVGQYSGHSRLPSEAYSASFNGTFEPTYSNEIWVYLSLVIPLIIGLIVGFCVIYSFVRCCWWSIYTWEKGKSDDKDSKNKKDKKSSGKSKNEKSKKDKSKMSNKETSKMSQKSSAVSQTADPSKPETGGVKSYSLAPGGGSADGNYENL</sequence>
<comment type="caution">
    <text evidence="4">The sequence shown here is derived from an EMBL/GenBank/DDBJ whole genome shotgun (WGS) entry which is preliminary data.</text>
</comment>
<feature type="chain" id="PRO_5036408183" evidence="3">
    <location>
        <begin position="23"/>
        <end position="328"/>
    </location>
</feature>
<feature type="compositionally biased region" description="Basic and acidic residues" evidence="1">
    <location>
        <begin position="249"/>
        <end position="258"/>
    </location>
</feature>
<accession>A0A811JQ33</accession>
<feature type="region of interest" description="Disordered" evidence="1">
    <location>
        <begin position="249"/>
        <end position="328"/>
    </location>
</feature>
<evidence type="ECO:0000256" key="3">
    <source>
        <dbReference type="SAM" id="SignalP"/>
    </source>
</evidence>
<keyword evidence="5" id="KW-1185">Reference proteome</keyword>
<dbReference type="OrthoDB" id="10572915at2759"/>
<feature type="signal peptide" evidence="3">
    <location>
        <begin position="1"/>
        <end position="22"/>
    </location>
</feature>
<keyword evidence="2" id="KW-0472">Membrane</keyword>
<feature type="compositionally biased region" description="Polar residues" evidence="1">
    <location>
        <begin position="287"/>
        <end position="300"/>
    </location>
</feature>
<evidence type="ECO:0000313" key="4">
    <source>
        <dbReference type="EMBL" id="CAD5205450.1"/>
    </source>
</evidence>
<keyword evidence="2" id="KW-0812">Transmembrane</keyword>
<feature type="compositionally biased region" description="Basic and acidic residues" evidence="1">
    <location>
        <begin position="268"/>
        <end position="286"/>
    </location>
</feature>
<evidence type="ECO:0000313" key="5">
    <source>
        <dbReference type="Proteomes" id="UP000614601"/>
    </source>
</evidence>
<gene>
    <name evidence="4" type="ORF">BOKJ2_LOCUS134</name>
</gene>
<organism evidence="4 5">
    <name type="scientific">Bursaphelenchus okinawaensis</name>
    <dbReference type="NCBI Taxonomy" id="465554"/>
    <lineage>
        <taxon>Eukaryota</taxon>
        <taxon>Metazoa</taxon>
        <taxon>Ecdysozoa</taxon>
        <taxon>Nematoda</taxon>
        <taxon>Chromadorea</taxon>
        <taxon>Rhabditida</taxon>
        <taxon>Tylenchina</taxon>
        <taxon>Tylenchomorpha</taxon>
        <taxon>Aphelenchoidea</taxon>
        <taxon>Aphelenchoididae</taxon>
        <taxon>Bursaphelenchus</taxon>
    </lineage>
</organism>